<keyword evidence="1" id="KW-1133">Transmembrane helix</keyword>
<proteinExistence type="predicted"/>
<dbReference type="AlphaFoldDB" id="A0A917P9T9"/>
<comment type="caution">
    <text evidence="2">The sequence shown here is derived from an EMBL/GenBank/DDBJ whole genome shotgun (WGS) entry which is preliminary data.</text>
</comment>
<reference evidence="2" key="1">
    <citation type="journal article" date="2014" name="Int. J. Syst. Evol. Microbiol.">
        <title>Complete genome sequence of Corynebacterium casei LMG S-19264T (=DSM 44701T), isolated from a smear-ripened cheese.</title>
        <authorList>
            <consortium name="US DOE Joint Genome Institute (JGI-PGF)"/>
            <person name="Walter F."/>
            <person name="Albersmeier A."/>
            <person name="Kalinowski J."/>
            <person name="Ruckert C."/>
        </authorList>
    </citation>
    <scope>NUCLEOTIDE SEQUENCE</scope>
    <source>
        <strain evidence="2">JCM 14371</strain>
    </source>
</reference>
<protein>
    <recommendedName>
        <fullName evidence="4">DUF1772 domain-containing protein</fullName>
    </recommendedName>
</protein>
<evidence type="ECO:0008006" key="4">
    <source>
        <dbReference type="Google" id="ProtNLM"/>
    </source>
</evidence>
<keyword evidence="1" id="KW-0472">Membrane</keyword>
<evidence type="ECO:0000313" key="3">
    <source>
        <dbReference type="Proteomes" id="UP000635726"/>
    </source>
</evidence>
<sequence>MLLVTHAALTWALVGLILTIQVVHYPLFARVGTGGYAAYQQEHVTRITWLVAPLMLAELGTGAALVLFRPPALPAVSVWLGLALIVLIWGSTALVQSPTHGQLAAGFDAALHARLVRTNLLRTVLWVARGVLAGWWLLRWGA</sequence>
<feature type="transmembrane region" description="Helical" evidence="1">
    <location>
        <begin position="75"/>
        <end position="95"/>
    </location>
</feature>
<organism evidence="2 3">
    <name type="scientific">Deinococcus aquiradiocola</name>
    <dbReference type="NCBI Taxonomy" id="393059"/>
    <lineage>
        <taxon>Bacteria</taxon>
        <taxon>Thermotogati</taxon>
        <taxon>Deinococcota</taxon>
        <taxon>Deinococci</taxon>
        <taxon>Deinococcales</taxon>
        <taxon>Deinococcaceae</taxon>
        <taxon>Deinococcus</taxon>
    </lineage>
</organism>
<feature type="transmembrane region" description="Helical" evidence="1">
    <location>
        <begin position="47"/>
        <end position="68"/>
    </location>
</feature>
<dbReference type="Proteomes" id="UP000635726">
    <property type="component" value="Unassembled WGS sequence"/>
</dbReference>
<dbReference type="EMBL" id="BMOE01000002">
    <property type="protein sequence ID" value="GGJ67978.1"/>
    <property type="molecule type" value="Genomic_DNA"/>
</dbReference>
<keyword evidence="1" id="KW-0812">Transmembrane</keyword>
<keyword evidence="3" id="KW-1185">Reference proteome</keyword>
<gene>
    <name evidence="2" type="ORF">GCM10008939_10430</name>
</gene>
<evidence type="ECO:0000313" key="2">
    <source>
        <dbReference type="EMBL" id="GGJ67978.1"/>
    </source>
</evidence>
<name>A0A917P9T9_9DEIO</name>
<dbReference type="RefSeq" id="WP_188961206.1">
    <property type="nucleotide sequence ID" value="NZ_BMOE01000002.1"/>
</dbReference>
<accession>A0A917P9T9</accession>
<feature type="transmembrane region" description="Helical" evidence="1">
    <location>
        <begin position="7"/>
        <end position="27"/>
    </location>
</feature>
<reference evidence="2" key="2">
    <citation type="submission" date="2020-09" db="EMBL/GenBank/DDBJ databases">
        <authorList>
            <person name="Sun Q."/>
            <person name="Ohkuma M."/>
        </authorList>
    </citation>
    <scope>NUCLEOTIDE SEQUENCE</scope>
    <source>
        <strain evidence="2">JCM 14371</strain>
    </source>
</reference>
<evidence type="ECO:0000256" key="1">
    <source>
        <dbReference type="SAM" id="Phobius"/>
    </source>
</evidence>